<dbReference type="Pfam" id="PF01312">
    <property type="entry name" value="Bac_export_2"/>
    <property type="match status" value="1"/>
</dbReference>
<evidence type="ECO:0000256" key="7">
    <source>
        <dbReference type="ARBA" id="ARBA00022795"/>
    </source>
</evidence>
<keyword evidence="14" id="KW-0966">Cell projection</keyword>
<evidence type="ECO:0000256" key="1">
    <source>
        <dbReference type="ARBA" id="ARBA00004651"/>
    </source>
</evidence>
<dbReference type="Proteomes" id="UP000239549">
    <property type="component" value="Unassembled WGS sequence"/>
</dbReference>
<dbReference type="GO" id="GO:0044780">
    <property type="term" value="P:bacterial-type flagellum assembly"/>
    <property type="evidence" value="ECO:0007669"/>
    <property type="project" value="InterPro"/>
</dbReference>
<gene>
    <name evidence="12" type="primary">flhB</name>
    <name evidence="14" type="ORF">DCCM_2302</name>
</gene>
<keyword evidence="8 12" id="KW-0653">Protein transport</keyword>
<evidence type="ECO:0000256" key="3">
    <source>
        <dbReference type="ARBA" id="ARBA00021622"/>
    </source>
</evidence>
<dbReference type="AlphaFoldDB" id="A0A2L2XBY4"/>
<dbReference type="InterPro" id="IPR006136">
    <property type="entry name" value="FlhB"/>
</dbReference>
<keyword evidence="14" id="KW-0969">Cilium</keyword>
<feature type="transmembrane region" description="Helical" evidence="12">
    <location>
        <begin position="149"/>
        <end position="175"/>
    </location>
</feature>
<keyword evidence="10 12" id="KW-0472">Membrane</keyword>
<name>A0A2L2XBY4_9FIRM</name>
<evidence type="ECO:0000256" key="2">
    <source>
        <dbReference type="ARBA" id="ARBA00010690"/>
    </source>
</evidence>
<keyword evidence="4 12" id="KW-0813">Transport</keyword>
<protein>
    <recommendedName>
        <fullName evidence="3 12">Flagellar biosynthetic protein FlhB</fullName>
    </recommendedName>
</protein>
<comment type="subcellular location">
    <subcellularLocation>
        <location evidence="1">Cell membrane</location>
        <topology evidence="1">Multi-pass membrane protein</topology>
    </subcellularLocation>
</comment>
<feature type="region of interest" description="Disordered" evidence="13">
    <location>
        <begin position="1"/>
        <end position="27"/>
    </location>
</feature>
<evidence type="ECO:0000256" key="12">
    <source>
        <dbReference type="RuleBase" id="RU364091"/>
    </source>
</evidence>
<comment type="caution">
    <text evidence="14">The sequence shown here is derived from an EMBL/GenBank/DDBJ whole genome shotgun (WGS) entry which is preliminary data.</text>
</comment>
<feature type="compositionally biased region" description="Basic and acidic residues" evidence="13">
    <location>
        <begin position="8"/>
        <end position="22"/>
    </location>
</feature>
<sequence length="358" mass="40032">MAESGQQKTEKPTPRRLQESRKKGQVPNSKDLTASLVLLAAVVAFYSFKPYVGNGMEHQLTWYLANCFSFKMTPSGLPRVLFDYFINTVLFLAPIFILLLAVAFFANVGQFGFLFAPEVLTPKIEKLNPINGLKRIFSLRSVVELVKSILKVVIVGSVSFLIVKSYLPVLMVAFYKAPGQGFAEVMTAIMAVGAAGTGAFLVLSIGDMLYQRWEYIRGLRMSKQEIKDEFKQTEGDPQIKGWLKRRQREIAMNRIRQEVPRATMVVTNPIHYAVALRYQDGVTDAPVVVAKGAGDLAQSVKKIARENNIPVVENPPLAQALYKQVDVGREIPAELYKAVAEILAVIYRENNRRTGTHY</sequence>
<feature type="transmembrane region" description="Helical" evidence="12">
    <location>
        <begin position="84"/>
        <end position="106"/>
    </location>
</feature>
<evidence type="ECO:0000256" key="4">
    <source>
        <dbReference type="ARBA" id="ARBA00022448"/>
    </source>
</evidence>
<evidence type="ECO:0000256" key="11">
    <source>
        <dbReference type="ARBA" id="ARBA00023225"/>
    </source>
</evidence>
<evidence type="ECO:0000256" key="5">
    <source>
        <dbReference type="ARBA" id="ARBA00022475"/>
    </source>
</evidence>
<keyword evidence="14" id="KW-0282">Flagellum</keyword>
<feature type="transmembrane region" description="Helical" evidence="12">
    <location>
        <begin position="187"/>
        <end position="210"/>
    </location>
</feature>
<comment type="function">
    <text evidence="12">Required for formation of the rod structure in the basal body of the flagellar apparatus. Together with FliI and FliH, may constitute the export apparatus of flagellin.</text>
</comment>
<dbReference type="SUPFAM" id="SSF160544">
    <property type="entry name" value="EscU C-terminal domain-like"/>
    <property type="match status" value="1"/>
</dbReference>
<dbReference type="Gene3D" id="3.40.1690.10">
    <property type="entry name" value="secretion proteins EscU"/>
    <property type="match status" value="1"/>
</dbReference>
<keyword evidence="7 12" id="KW-1005">Bacterial flagellum biogenesis</keyword>
<keyword evidence="5 12" id="KW-1003">Cell membrane</keyword>
<dbReference type="NCBIfam" id="TIGR00328">
    <property type="entry name" value="flhB"/>
    <property type="match status" value="1"/>
</dbReference>
<evidence type="ECO:0000256" key="13">
    <source>
        <dbReference type="SAM" id="MobiDB-lite"/>
    </source>
</evidence>
<evidence type="ECO:0000256" key="8">
    <source>
        <dbReference type="ARBA" id="ARBA00022927"/>
    </source>
</evidence>
<dbReference type="RefSeq" id="WP_104371631.1">
    <property type="nucleotide sequence ID" value="NZ_BFAV01000075.1"/>
</dbReference>
<feature type="transmembrane region" description="Helical" evidence="12">
    <location>
        <begin position="31"/>
        <end position="48"/>
    </location>
</feature>
<comment type="similarity">
    <text evidence="2 12">Belongs to the type III secretion exporter family.</text>
</comment>
<organism evidence="14 15">
    <name type="scientific">Desulfocucumis palustris</name>
    <dbReference type="NCBI Taxonomy" id="1898651"/>
    <lineage>
        <taxon>Bacteria</taxon>
        <taxon>Bacillati</taxon>
        <taxon>Bacillota</taxon>
        <taxon>Clostridia</taxon>
        <taxon>Eubacteriales</taxon>
        <taxon>Desulfocucumaceae</taxon>
        <taxon>Desulfocucumis</taxon>
    </lineage>
</organism>
<dbReference type="Gene3D" id="6.10.250.2080">
    <property type="match status" value="1"/>
</dbReference>
<dbReference type="PRINTS" id="PR00950">
    <property type="entry name" value="TYPE3IMSPROT"/>
</dbReference>
<dbReference type="PANTHER" id="PTHR30531:SF12">
    <property type="entry name" value="FLAGELLAR BIOSYNTHETIC PROTEIN FLHB"/>
    <property type="match status" value="1"/>
</dbReference>
<evidence type="ECO:0000256" key="6">
    <source>
        <dbReference type="ARBA" id="ARBA00022692"/>
    </source>
</evidence>
<dbReference type="EMBL" id="BFAV01000075">
    <property type="protein sequence ID" value="GBF33203.1"/>
    <property type="molecule type" value="Genomic_DNA"/>
</dbReference>
<proteinExistence type="inferred from homology"/>
<dbReference type="PANTHER" id="PTHR30531">
    <property type="entry name" value="FLAGELLAR BIOSYNTHETIC PROTEIN FLHB"/>
    <property type="match status" value="1"/>
</dbReference>
<evidence type="ECO:0000313" key="15">
    <source>
        <dbReference type="Proteomes" id="UP000239549"/>
    </source>
</evidence>
<dbReference type="InterPro" id="IPR006135">
    <property type="entry name" value="T3SS_substrate_exporter"/>
</dbReference>
<evidence type="ECO:0000256" key="9">
    <source>
        <dbReference type="ARBA" id="ARBA00022989"/>
    </source>
</evidence>
<keyword evidence="6 12" id="KW-0812">Transmembrane</keyword>
<dbReference type="InterPro" id="IPR029025">
    <property type="entry name" value="T3SS_substrate_exporter_C"/>
</dbReference>
<dbReference type="OrthoDB" id="9807950at2"/>
<keyword evidence="15" id="KW-1185">Reference proteome</keyword>
<reference evidence="15" key="1">
    <citation type="submission" date="2018-02" db="EMBL/GenBank/DDBJ databases">
        <title>Genome sequence of Desulfocucumis palustris strain NAW-5.</title>
        <authorList>
            <person name="Watanabe M."/>
            <person name="Kojima H."/>
            <person name="Fukui M."/>
        </authorList>
    </citation>
    <scope>NUCLEOTIDE SEQUENCE [LARGE SCALE GENOMIC DNA]</scope>
    <source>
        <strain evidence="15">NAW-5</strain>
    </source>
</reference>
<accession>A0A2L2XBY4</accession>
<dbReference type="GO" id="GO:0009306">
    <property type="term" value="P:protein secretion"/>
    <property type="evidence" value="ECO:0007669"/>
    <property type="project" value="InterPro"/>
</dbReference>
<keyword evidence="9 12" id="KW-1133">Transmembrane helix</keyword>
<evidence type="ECO:0000313" key="14">
    <source>
        <dbReference type="EMBL" id="GBF33203.1"/>
    </source>
</evidence>
<keyword evidence="11 12" id="KW-1006">Bacterial flagellum protein export</keyword>
<evidence type="ECO:0000256" key="10">
    <source>
        <dbReference type="ARBA" id="ARBA00023136"/>
    </source>
</evidence>
<dbReference type="GO" id="GO:0005886">
    <property type="term" value="C:plasma membrane"/>
    <property type="evidence" value="ECO:0007669"/>
    <property type="project" value="UniProtKB-SubCell"/>
</dbReference>